<protein>
    <submittedName>
        <fullName evidence="2">Uncharacterized protein</fullName>
    </submittedName>
</protein>
<evidence type="ECO:0000313" key="2">
    <source>
        <dbReference type="EMBL" id="KAB1070425.1"/>
    </source>
</evidence>
<gene>
    <name evidence="2" type="ORF">F6X51_22895</name>
</gene>
<dbReference type="AlphaFoldDB" id="A0A6N6ML39"/>
<reference evidence="2 3" key="1">
    <citation type="submission" date="2019-09" db="EMBL/GenBank/DDBJ databases">
        <title>YIM 132548 draft genome.</title>
        <authorList>
            <person name="Jiang L."/>
        </authorList>
    </citation>
    <scope>NUCLEOTIDE SEQUENCE [LARGE SCALE GENOMIC DNA]</scope>
    <source>
        <strain evidence="2 3">YIM 132548</strain>
    </source>
</reference>
<evidence type="ECO:0000256" key="1">
    <source>
        <dbReference type="SAM" id="MobiDB-lite"/>
    </source>
</evidence>
<feature type="region of interest" description="Disordered" evidence="1">
    <location>
        <begin position="1"/>
        <end position="67"/>
    </location>
</feature>
<comment type="caution">
    <text evidence="2">The sequence shown here is derived from an EMBL/GenBank/DDBJ whole genome shotgun (WGS) entry which is preliminary data.</text>
</comment>
<proteinExistence type="predicted"/>
<evidence type="ECO:0000313" key="3">
    <source>
        <dbReference type="Proteomes" id="UP000441523"/>
    </source>
</evidence>
<organism evidence="2 3">
    <name type="scientific">Methylobacterium planeticum</name>
    <dbReference type="NCBI Taxonomy" id="2615211"/>
    <lineage>
        <taxon>Bacteria</taxon>
        <taxon>Pseudomonadati</taxon>
        <taxon>Pseudomonadota</taxon>
        <taxon>Alphaproteobacteria</taxon>
        <taxon>Hyphomicrobiales</taxon>
        <taxon>Methylobacteriaceae</taxon>
        <taxon>Methylobacterium</taxon>
    </lineage>
</organism>
<dbReference type="RefSeq" id="WP_150965988.1">
    <property type="nucleotide sequence ID" value="NZ_VZZJ01000028.1"/>
</dbReference>
<keyword evidence="3" id="KW-1185">Reference proteome</keyword>
<name>A0A6N6ML39_9HYPH</name>
<accession>A0A6N6ML39</accession>
<dbReference type="EMBL" id="VZZJ01000028">
    <property type="protein sequence ID" value="KAB1070425.1"/>
    <property type="molecule type" value="Genomic_DNA"/>
</dbReference>
<sequence length="67" mass="7238">MAQNIQPDRPIWPSVPETGHRSGRGSFEGDTPLDREGAHARPGLLPQEPQAPRMPAKTSEGFGSFEG</sequence>
<dbReference type="Proteomes" id="UP000441523">
    <property type="component" value="Unassembled WGS sequence"/>
</dbReference>